<organism evidence="1 2">
    <name type="scientific">Paraphoma chrysanthemicola</name>
    <dbReference type="NCBI Taxonomy" id="798071"/>
    <lineage>
        <taxon>Eukaryota</taxon>
        <taxon>Fungi</taxon>
        <taxon>Dikarya</taxon>
        <taxon>Ascomycota</taxon>
        <taxon>Pezizomycotina</taxon>
        <taxon>Dothideomycetes</taxon>
        <taxon>Pleosporomycetidae</taxon>
        <taxon>Pleosporales</taxon>
        <taxon>Pleosporineae</taxon>
        <taxon>Phaeosphaeriaceae</taxon>
        <taxon>Paraphoma</taxon>
    </lineage>
</organism>
<dbReference type="Proteomes" id="UP000813461">
    <property type="component" value="Unassembled WGS sequence"/>
</dbReference>
<dbReference type="OrthoDB" id="62952at2759"/>
<evidence type="ECO:0000313" key="2">
    <source>
        <dbReference type="Proteomes" id="UP000813461"/>
    </source>
</evidence>
<gene>
    <name evidence="1" type="ORF">FB567DRAFT_528250</name>
</gene>
<evidence type="ECO:0008006" key="3">
    <source>
        <dbReference type="Google" id="ProtNLM"/>
    </source>
</evidence>
<proteinExistence type="predicted"/>
<name>A0A8K0R707_9PLEO</name>
<reference evidence="1" key="1">
    <citation type="journal article" date="2021" name="Nat. Commun.">
        <title>Genetic determinants of endophytism in the Arabidopsis root mycobiome.</title>
        <authorList>
            <person name="Mesny F."/>
            <person name="Miyauchi S."/>
            <person name="Thiergart T."/>
            <person name="Pickel B."/>
            <person name="Atanasova L."/>
            <person name="Karlsson M."/>
            <person name="Huettel B."/>
            <person name="Barry K.W."/>
            <person name="Haridas S."/>
            <person name="Chen C."/>
            <person name="Bauer D."/>
            <person name="Andreopoulos W."/>
            <person name="Pangilinan J."/>
            <person name="LaButti K."/>
            <person name="Riley R."/>
            <person name="Lipzen A."/>
            <person name="Clum A."/>
            <person name="Drula E."/>
            <person name="Henrissat B."/>
            <person name="Kohler A."/>
            <person name="Grigoriev I.V."/>
            <person name="Martin F.M."/>
            <person name="Hacquard S."/>
        </authorList>
    </citation>
    <scope>NUCLEOTIDE SEQUENCE</scope>
    <source>
        <strain evidence="1">MPI-SDFR-AT-0120</strain>
    </source>
</reference>
<protein>
    <recommendedName>
        <fullName evidence="3">F-box domain-containing protein</fullName>
    </recommendedName>
</protein>
<evidence type="ECO:0000313" key="1">
    <source>
        <dbReference type="EMBL" id="KAH7086555.1"/>
    </source>
</evidence>
<dbReference type="AlphaFoldDB" id="A0A8K0R707"/>
<sequence length="308" mass="35149">MAHKIAHNEQSSSHAIATRAPALVNETTVITTTTTIVRSTTMTETTTRTTTTTQHYGQPFRFLDLPAELRMQVYEYLVVVGKVFYTPDSFEESQDPRFKEWDYYPVPSLQILRVNKQIHREAEDLYLSSNLFVLPWNFEITAPFSSSSYDLLPWVCRRPLFSSQGLKVIKNISVSFCTRSVEPLTMTASEWALHSPHGDFEDLSEDDRLHYAHDTARGGGYSHMDIKSDRLACITSKLQYLEIDFTNTYCPVGCCRMVDINGDFLTGLDPAIIRVLGVREGEKEELPWPLSKLKVSSPEDDPWARHEN</sequence>
<dbReference type="PANTHER" id="PTHR42085:SF2">
    <property type="entry name" value="F-BOX DOMAIN-CONTAINING PROTEIN"/>
    <property type="match status" value="1"/>
</dbReference>
<accession>A0A8K0R707</accession>
<dbReference type="EMBL" id="JAGMVJ010000011">
    <property type="protein sequence ID" value="KAH7086555.1"/>
    <property type="molecule type" value="Genomic_DNA"/>
</dbReference>
<comment type="caution">
    <text evidence="1">The sequence shown here is derived from an EMBL/GenBank/DDBJ whole genome shotgun (WGS) entry which is preliminary data.</text>
</comment>
<dbReference type="PANTHER" id="PTHR42085">
    <property type="entry name" value="F-BOX DOMAIN-CONTAINING PROTEIN"/>
    <property type="match status" value="1"/>
</dbReference>
<dbReference type="InterPro" id="IPR038883">
    <property type="entry name" value="AN11006-like"/>
</dbReference>
<keyword evidence="2" id="KW-1185">Reference proteome</keyword>